<evidence type="ECO:0000313" key="1">
    <source>
        <dbReference type="EMBL" id="GJE93020.1"/>
    </source>
</evidence>
<reference evidence="1 2" key="1">
    <citation type="submission" date="2021-08" db="EMBL/GenBank/DDBJ databases">
        <title>Draft Genome Sequence of Phanerochaete sordida strain YK-624.</title>
        <authorList>
            <person name="Mori T."/>
            <person name="Dohra H."/>
            <person name="Suzuki T."/>
            <person name="Kawagishi H."/>
            <person name="Hirai H."/>
        </authorList>
    </citation>
    <scope>NUCLEOTIDE SEQUENCE [LARGE SCALE GENOMIC DNA]</scope>
    <source>
        <strain evidence="1 2">YK-624</strain>
    </source>
</reference>
<gene>
    <name evidence="1" type="ORF">PsYK624_091790</name>
</gene>
<dbReference type="Proteomes" id="UP000703269">
    <property type="component" value="Unassembled WGS sequence"/>
</dbReference>
<organism evidence="1 2">
    <name type="scientific">Phanerochaete sordida</name>
    <dbReference type="NCBI Taxonomy" id="48140"/>
    <lineage>
        <taxon>Eukaryota</taxon>
        <taxon>Fungi</taxon>
        <taxon>Dikarya</taxon>
        <taxon>Basidiomycota</taxon>
        <taxon>Agaricomycotina</taxon>
        <taxon>Agaricomycetes</taxon>
        <taxon>Polyporales</taxon>
        <taxon>Phanerochaetaceae</taxon>
        <taxon>Phanerochaete</taxon>
    </lineage>
</organism>
<comment type="caution">
    <text evidence="1">The sequence shown here is derived from an EMBL/GenBank/DDBJ whole genome shotgun (WGS) entry which is preliminary data.</text>
</comment>
<evidence type="ECO:0000313" key="2">
    <source>
        <dbReference type="Proteomes" id="UP000703269"/>
    </source>
</evidence>
<keyword evidence="2" id="KW-1185">Reference proteome</keyword>
<protein>
    <submittedName>
        <fullName evidence="1">Uncharacterized protein</fullName>
    </submittedName>
</protein>
<dbReference type="OrthoDB" id="3188871at2759"/>
<sequence>MSTNETQQLTNWAEKHIREVMTAKTKADFDLAFTGMFKDDADITVNGHKTSVEQYRKMLWRDAETPGTSTVDFRATVAVPAPSKGTVKAGDVLGEVGTFFEVAKFQVSIKSSMNMIVEWTENSPSRPGGIHPTDYDGSQVTTLNQVIKEHTSGVEQPGH</sequence>
<dbReference type="AlphaFoldDB" id="A0A9P3GDY3"/>
<dbReference type="EMBL" id="BPQB01000029">
    <property type="protein sequence ID" value="GJE93020.1"/>
    <property type="molecule type" value="Genomic_DNA"/>
</dbReference>
<accession>A0A9P3GDY3</accession>
<name>A0A9P3GDY3_9APHY</name>
<proteinExistence type="predicted"/>